<keyword evidence="4" id="KW-1185">Reference proteome</keyword>
<protein>
    <recommendedName>
        <fullName evidence="2">Myb-like DNA-binding domain-containing protein</fullName>
    </recommendedName>
</protein>
<comment type="caution">
    <text evidence="3">The sequence shown here is derived from an EMBL/GenBank/DDBJ whole genome shotgun (WGS) entry which is preliminary data.</text>
</comment>
<dbReference type="EMBL" id="MU251414">
    <property type="protein sequence ID" value="KAG9236115.1"/>
    <property type="molecule type" value="Genomic_DNA"/>
</dbReference>
<feature type="region of interest" description="Disordered" evidence="1">
    <location>
        <begin position="165"/>
        <end position="192"/>
    </location>
</feature>
<evidence type="ECO:0000313" key="3">
    <source>
        <dbReference type="EMBL" id="KAG9236115.1"/>
    </source>
</evidence>
<accession>A0A9P8C789</accession>
<proteinExistence type="predicted"/>
<dbReference type="Proteomes" id="UP000824998">
    <property type="component" value="Unassembled WGS sequence"/>
</dbReference>
<organism evidence="3 4">
    <name type="scientific">Amylocarpus encephaloides</name>
    <dbReference type="NCBI Taxonomy" id="45428"/>
    <lineage>
        <taxon>Eukaryota</taxon>
        <taxon>Fungi</taxon>
        <taxon>Dikarya</taxon>
        <taxon>Ascomycota</taxon>
        <taxon>Pezizomycotina</taxon>
        <taxon>Leotiomycetes</taxon>
        <taxon>Helotiales</taxon>
        <taxon>Helotiales incertae sedis</taxon>
        <taxon>Amylocarpus</taxon>
    </lineage>
</organism>
<dbReference type="OrthoDB" id="5403747at2759"/>
<reference evidence="3" key="1">
    <citation type="journal article" date="2021" name="IMA Fungus">
        <title>Genomic characterization of three marine fungi, including Emericellopsis atlantica sp. nov. with signatures of a generalist lifestyle and marine biomass degradation.</title>
        <authorList>
            <person name="Hagestad O.C."/>
            <person name="Hou L."/>
            <person name="Andersen J.H."/>
            <person name="Hansen E.H."/>
            <person name="Altermark B."/>
            <person name="Li C."/>
            <person name="Kuhnert E."/>
            <person name="Cox R.J."/>
            <person name="Crous P.W."/>
            <person name="Spatafora J.W."/>
            <person name="Lail K."/>
            <person name="Amirebrahimi M."/>
            <person name="Lipzen A."/>
            <person name="Pangilinan J."/>
            <person name="Andreopoulos W."/>
            <person name="Hayes R.D."/>
            <person name="Ng V."/>
            <person name="Grigoriev I.V."/>
            <person name="Jackson S.A."/>
            <person name="Sutton T.D.S."/>
            <person name="Dobson A.D.W."/>
            <person name="Rama T."/>
        </authorList>
    </citation>
    <scope>NUCLEOTIDE SEQUENCE</scope>
    <source>
        <strain evidence="3">TRa018bII</strain>
    </source>
</reference>
<feature type="compositionally biased region" description="Basic residues" evidence="1">
    <location>
        <begin position="177"/>
        <end position="190"/>
    </location>
</feature>
<dbReference type="AlphaFoldDB" id="A0A9P8C789"/>
<sequence length="335" mass="37182">MPPRKLKKSTENEVPVLTFMEMEVFDSDTPMLTDSELSPQGMAEADAINMLNAEKIKNGQSICEENWTETSAKTLTNTKPTESETLFIFAIMCHMKGRPDIDWDKVAHMCGYTTPGVAQVRWGQIKRKLGMASAEATTSPMKARAVHTPKSALNGAGMGILRTPTTARQETPSKAARSTRKTPSRVRKNAKSPVKLSAINENALRDNFTSNEFPDAMDPFVSPPTKQTFEPAEAPMDEIRAIKNAQEEAARNDYKETLEARTYQDRKVSRRLFGLTDDRYIDNEASPSKKGKGRAKLVMTPMKGIARKPETQSADVEDLYTARFAMGSSEGTTFD</sequence>
<evidence type="ECO:0000256" key="1">
    <source>
        <dbReference type="SAM" id="MobiDB-lite"/>
    </source>
</evidence>
<dbReference type="Pfam" id="PF22980">
    <property type="entry name" value="Myb_DNA-bind_8"/>
    <property type="match status" value="1"/>
</dbReference>
<evidence type="ECO:0000259" key="2">
    <source>
        <dbReference type="Pfam" id="PF22980"/>
    </source>
</evidence>
<feature type="domain" description="Myb-like DNA-binding" evidence="2">
    <location>
        <begin position="84"/>
        <end position="130"/>
    </location>
</feature>
<name>A0A9P8C789_9HELO</name>
<evidence type="ECO:0000313" key="4">
    <source>
        <dbReference type="Proteomes" id="UP000824998"/>
    </source>
</evidence>
<dbReference type="InterPro" id="IPR054505">
    <property type="entry name" value="Myb_DNA-bind_8"/>
</dbReference>
<gene>
    <name evidence="3" type="ORF">BJ875DRAFT_526778</name>
</gene>